<organism evidence="1 2">
    <name type="scientific">Kipferlia bialata</name>
    <dbReference type="NCBI Taxonomy" id="797122"/>
    <lineage>
        <taxon>Eukaryota</taxon>
        <taxon>Metamonada</taxon>
        <taxon>Carpediemonas-like organisms</taxon>
        <taxon>Kipferlia</taxon>
    </lineage>
</organism>
<evidence type="ECO:0000313" key="1">
    <source>
        <dbReference type="EMBL" id="GCA63091.1"/>
    </source>
</evidence>
<accession>A0A391NMS4</accession>
<proteinExistence type="predicted"/>
<feature type="non-terminal residue" evidence="1">
    <location>
        <position position="1"/>
    </location>
</feature>
<dbReference type="Proteomes" id="UP000265618">
    <property type="component" value="Unassembled WGS sequence"/>
</dbReference>
<dbReference type="EMBL" id="BDIP01002268">
    <property type="protein sequence ID" value="GCA63091.1"/>
    <property type="molecule type" value="Genomic_DNA"/>
</dbReference>
<keyword evidence="2" id="KW-1185">Reference proteome</keyword>
<sequence length="121" mass="13478">MPHSRGYPTTWVSPERCQPSHVLRVIPRAAPAHITYLADILTQEEPDTGLYAIASSLTIVVCHKHHIMHHCARLSKYQGVDVLVLDRIGIHRYSAASTSKNTVKYLVMMPETWGGDVTCGD</sequence>
<protein>
    <submittedName>
        <fullName evidence="1">Uncharacterized protein</fullName>
    </submittedName>
</protein>
<comment type="caution">
    <text evidence="1">The sequence shown here is derived from an EMBL/GenBank/DDBJ whole genome shotgun (WGS) entry which is preliminary data.</text>
</comment>
<name>A0A391NMS4_9EUKA</name>
<evidence type="ECO:0000313" key="2">
    <source>
        <dbReference type="Proteomes" id="UP000265618"/>
    </source>
</evidence>
<dbReference type="AlphaFoldDB" id="A0A391NMS4"/>
<reference evidence="1 2" key="1">
    <citation type="journal article" date="2018" name="PLoS ONE">
        <title>The draft genome of Kipferlia bialata reveals reductive genome evolution in fornicate parasites.</title>
        <authorList>
            <person name="Tanifuji G."/>
            <person name="Takabayashi S."/>
            <person name="Kume K."/>
            <person name="Takagi M."/>
            <person name="Nakayama T."/>
            <person name="Kamikawa R."/>
            <person name="Inagaki Y."/>
            <person name="Hashimoto T."/>
        </authorList>
    </citation>
    <scope>NUCLEOTIDE SEQUENCE [LARGE SCALE GENOMIC DNA]</scope>
    <source>
        <strain evidence="1">NY0173</strain>
    </source>
</reference>
<gene>
    <name evidence="1" type="ORF">KIPB_007793</name>
</gene>